<name>A0ABQ3HGR7_9ACTN</name>
<feature type="region of interest" description="Disordered" evidence="1">
    <location>
        <begin position="1"/>
        <end position="27"/>
    </location>
</feature>
<evidence type="ECO:0000256" key="1">
    <source>
        <dbReference type="SAM" id="MobiDB-lite"/>
    </source>
</evidence>
<dbReference type="Proteomes" id="UP000597341">
    <property type="component" value="Unassembled WGS sequence"/>
</dbReference>
<evidence type="ECO:0000313" key="3">
    <source>
        <dbReference type="Proteomes" id="UP000597341"/>
    </source>
</evidence>
<dbReference type="Pfam" id="PF05638">
    <property type="entry name" value="T6SS_HCP"/>
    <property type="match status" value="1"/>
</dbReference>
<accession>A0ABQ3HGR7</accession>
<feature type="compositionally biased region" description="Low complexity" evidence="1">
    <location>
        <begin position="102"/>
        <end position="113"/>
    </location>
</feature>
<dbReference type="InterPro" id="IPR036624">
    <property type="entry name" value="Hcp1-lik_sf"/>
</dbReference>
<dbReference type="SUPFAM" id="SSF141452">
    <property type="entry name" value="Hcp1-like"/>
    <property type="match status" value="1"/>
</dbReference>
<organism evidence="2 3">
    <name type="scientific">Nocardioides flavus</name>
    <name type="common">ex Wang et al. 2016</name>
    <dbReference type="NCBI Taxonomy" id="2058780"/>
    <lineage>
        <taxon>Bacteria</taxon>
        <taxon>Bacillati</taxon>
        <taxon>Actinomycetota</taxon>
        <taxon>Actinomycetes</taxon>
        <taxon>Propionibacteriales</taxon>
        <taxon>Nocardioidaceae</taxon>
        <taxon>Nocardioides</taxon>
    </lineage>
</organism>
<proteinExistence type="predicted"/>
<reference evidence="3" key="1">
    <citation type="journal article" date="2019" name="Int. J. Syst. Evol. Microbiol.">
        <title>The Global Catalogue of Microorganisms (GCM) 10K type strain sequencing project: providing services to taxonomists for standard genome sequencing and annotation.</title>
        <authorList>
            <consortium name="The Broad Institute Genomics Platform"/>
            <consortium name="The Broad Institute Genome Sequencing Center for Infectious Disease"/>
            <person name="Wu L."/>
            <person name="Ma J."/>
        </authorList>
    </citation>
    <scope>NUCLEOTIDE SEQUENCE [LARGE SCALE GENOMIC DNA]</scope>
    <source>
        <strain evidence="3">CGMCC 1.12791</strain>
    </source>
</reference>
<dbReference type="InterPro" id="IPR008514">
    <property type="entry name" value="T6SS_Hcp"/>
</dbReference>
<gene>
    <name evidence="2" type="ORF">GCM10011376_04720</name>
</gene>
<feature type="compositionally biased region" description="Basic and acidic residues" evidence="1">
    <location>
        <begin position="13"/>
        <end position="27"/>
    </location>
</feature>
<dbReference type="Gene3D" id="2.30.110.20">
    <property type="entry name" value="Hcp1-like"/>
    <property type="match status" value="1"/>
</dbReference>
<keyword evidence="3" id="KW-1185">Reference proteome</keyword>
<dbReference type="EMBL" id="BNAD01000001">
    <property type="protein sequence ID" value="GHE15627.1"/>
    <property type="molecule type" value="Genomic_DNA"/>
</dbReference>
<sequence>MTARAPDVTPSGREVHPREPYEDTVDTSRIRPRLATVLAVPAIGAVALGLTGAGSASGNDRARPPAPVATSQPVATMTIHPEGGQPFSTPVYSLQNGIGVGVSSSSGGTRTSSQPSVSEMTLTRTTDDISPVLFGYNTRGAILPEVELTGSLPDGTPFAYELRDVIISGLSTSAGGTSFSETLSLNFTKITTTVGDSTAAYDLATNTPS</sequence>
<comment type="caution">
    <text evidence="2">The sequence shown here is derived from an EMBL/GenBank/DDBJ whole genome shotgun (WGS) entry which is preliminary data.</text>
</comment>
<feature type="region of interest" description="Disordered" evidence="1">
    <location>
        <begin position="102"/>
        <end position="121"/>
    </location>
</feature>
<protein>
    <submittedName>
        <fullName evidence="2">Uncharacterized protein</fullName>
    </submittedName>
</protein>
<evidence type="ECO:0000313" key="2">
    <source>
        <dbReference type="EMBL" id="GHE15627.1"/>
    </source>
</evidence>